<accession>A0A074L0A7</accession>
<dbReference type="InterPro" id="IPR008322">
    <property type="entry name" value="UPF0261"/>
</dbReference>
<dbReference type="Proteomes" id="UP000027821">
    <property type="component" value="Unassembled WGS sequence"/>
</dbReference>
<feature type="domain" description="UPF0261" evidence="2">
    <location>
        <begin position="192"/>
        <end position="401"/>
    </location>
</feature>
<dbReference type="InterPro" id="IPR051353">
    <property type="entry name" value="Tobamovirus_resist_UPF0261"/>
</dbReference>
<sequence>MDNSGDYILMIGCFDTKAEVFGYLYKCLKSHGKNIITINTGIMGSTDVFPVDFESETLANYAGSNIIELRQKADRNFAMEKIGQGAAILVSRLVAQGGLKGAIGMGGGGGTFIILTAMQQIPIGIPKICISTLVGKDLSNQLGRKDILLMPSIVDVAGINSISSLLISQAAAAISAMLTVSEKKSKKAIGKIAISMFGNTTPCVDMCTKFLEEKGYEVFAFHANGLGGLTMESLIRENFFQAVLDITTTELADDLFGGSASAGPKRLMAAVEMGIPQVVVPGCLDMVNFGPINLVPTKYKTRKLYSWGPDSTLMRTNKNENRILAKELIRKLNKSTAVTSVLLPLKGISQIDSEGNIFFHPEIDQVLFETIKRYAAESVQILEVDAHINSIFFAETAVKTLLINLKKQTNLNYAKSMDR</sequence>
<protein>
    <submittedName>
        <fullName evidence="3">Transcriptional regulator</fullName>
    </submittedName>
</protein>
<dbReference type="RefSeq" id="WP_240485913.1">
    <property type="nucleotide sequence ID" value="NZ_JMIH01000005.1"/>
</dbReference>
<comment type="caution">
    <text evidence="3">The sequence shown here is derived from an EMBL/GenBank/DDBJ whole genome shotgun (WGS) entry which is preliminary data.</text>
</comment>
<dbReference type="PANTHER" id="PTHR31862">
    <property type="entry name" value="UPF0261 DOMAIN PROTEIN (AFU_ORTHOLOGUE AFUA_1G10120)"/>
    <property type="match status" value="1"/>
</dbReference>
<keyword evidence="4" id="KW-1185">Reference proteome</keyword>
<dbReference type="Pfam" id="PF23189">
    <property type="entry name" value="UPF0261_C"/>
    <property type="match status" value="1"/>
</dbReference>
<dbReference type="Gene3D" id="3.40.50.12030">
    <property type="entry name" value="Uncharacterised protein family UPF0261, NC domain"/>
    <property type="match status" value="1"/>
</dbReference>
<evidence type="ECO:0000313" key="3">
    <source>
        <dbReference type="EMBL" id="KEO75646.1"/>
    </source>
</evidence>
<reference evidence="3 4" key="1">
    <citation type="submission" date="2014-04" db="EMBL/GenBank/DDBJ databases">
        <title>Characterization and application of a salt tolerant electro-active bacterium.</title>
        <authorList>
            <person name="Yang L."/>
            <person name="Wei S."/>
            <person name="Tay Q.X.M."/>
        </authorList>
    </citation>
    <scope>NUCLEOTIDE SEQUENCE [LARGE SCALE GENOMIC DNA]</scope>
    <source>
        <strain evidence="3 4">LY1</strain>
    </source>
</reference>
<evidence type="ECO:0000259" key="1">
    <source>
        <dbReference type="Pfam" id="PF06792"/>
    </source>
</evidence>
<proteinExistence type="predicted"/>
<dbReference type="InterPro" id="IPR044122">
    <property type="entry name" value="UPF0261_N"/>
</dbReference>
<dbReference type="AlphaFoldDB" id="A0A074L0A7"/>
<name>A0A074L0A7_9BACT</name>
<evidence type="ECO:0000259" key="2">
    <source>
        <dbReference type="Pfam" id="PF23189"/>
    </source>
</evidence>
<dbReference type="EMBL" id="JMIH01000005">
    <property type="protein sequence ID" value="KEO75646.1"/>
    <property type="molecule type" value="Genomic_DNA"/>
</dbReference>
<gene>
    <name evidence="3" type="ORF">EL17_23780</name>
</gene>
<dbReference type="CDD" id="cd15488">
    <property type="entry name" value="Tm-1-like"/>
    <property type="match status" value="1"/>
</dbReference>
<dbReference type="eggNOG" id="COG5441">
    <property type="taxonomic scope" value="Bacteria"/>
</dbReference>
<dbReference type="NCBIfam" id="NF002674">
    <property type="entry name" value="PRK02399.1-2"/>
    <property type="match status" value="1"/>
</dbReference>
<dbReference type="PANTHER" id="PTHR31862:SF1">
    <property type="entry name" value="UPF0261 DOMAIN PROTEIN (AFU_ORTHOLOGUE AFUA_1G10120)"/>
    <property type="match status" value="1"/>
</dbReference>
<dbReference type="STRING" id="1048983.EL17_23780"/>
<dbReference type="Gene3D" id="3.40.50.12020">
    <property type="entry name" value="Uncharacterised protein family UPF0261, NN domain"/>
    <property type="match status" value="1"/>
</dbReference>
<evidence type="ECO:0000313" key="4">
    <source>
        <dbReference type="Proteomes" id="UP000027821"/>
    </source>
</evidence>
<dbReference type="Pfam" id="PF06792">
    <property type="entry name" value="UPF0261"/>
    <property type="match status" value="1"/>
</dbReference>
<dbReference type="PIRSF" id="PIRSF033271">
    <property type="entry name" value="UCP033271"/>
    <property type="match status" value="1"/>
</dbReference>
<dbReference type="InterPro" id="IPR056778">
    <property type="entry name" value="UPF0261_C"/>
</dbReference>
<organism evidence="3 4">
    <name type="scientific">Anditalea andensis</name>
    <dbReference type="NCBI Taxonomy" id="1048983"/>
    <lineage>
        <taxon>Bacteria</taxon>
        <taxon>Pseudomonadati</taxon>
        <taxon>Bacteroidota</taxon>
        <taxon>Cytophagia</taxon>
        <taxon>Cytophagales</taxon>
        <taxon>Cytophagaceae</taxon>
        <taxon>Anditalea</taxon>
    </lineage>
</organism>
<feature type="domain" description="UPF0261" evidence="1">
    <location>
        <begin position="8"/>
        <end position="181"/>
    </location>
</feature>